<dbReference type="AlphaFoldDB" id="A0A834YN24"/>
<evidence type="ECO:0000256" key="1">
    <source>
        <dbReference type="ARBA" id="ARBA00000900"/>
    </source>
</evidence>
<keyword evidence="14" id="KW-1185">Reference proteome</keyword>
<dbReference type="Pfam" id="PF25333">
    <property type="entry name" value="DUF2921_N"/>
    <property type="match status" value="3"/>
</dbReference>
<evidence type="ECO:0000256" key="4">
    <source>
        <dbReference type="ARBA" id="ARBA00012483"/>
    </source>
</evidence>
<evidence type="ECO:0000256" key="8">
    <source>
        <dbReference type="ARBA" id="ARBA00022989"/>
    </source>
</evidence>
<dbReference type="Proteomes" id="UP000655225">
    <property type="component" value="Unassembled WGS sequence"/>
</dbReference>
<keyword evidence="8 10" id="KW-1133">Transmembrane helix</keyword>
<dbReference type="InterPro" id="IPR057425">
    <property type="entry name" value="DUF2921_N"/>
</dbReference>
<evidence type="ECO:0000256" key="5">
    <source>
        <dbReference type="ARBA" id="ARBA00022679"/>
    </source>
</evidence>
<feature type="transmembrane region" description="Helical" evidence="10">
    <location>
        <begin position="745"/>
        <end position="764"/>
    </location>
</feature>
<keyword evidence="9 10" id="KW-0472">Membrane</keyword>
<comment type="catalytic activity">
    <reaction evidence="1">
        <text>S-ubiquitinyl-[E2 ubiquitin-conjugating enzyme]-L-cysteine + [acceptor protein]-L-lysine = [E2 ubiquitin-conjugating enzyme]-L-cysteine + N(6)-ubiquitinyl-[acceptor protein]-L-lysine.</text>
        <dbReference type="EC" id="2.3.2.27"/>
    </reaction>
</comment>
<dbReference type="PANTHER" id="PTHR33389">
    <property type="entry name" value="FAMILY PROTEIN, PUTATIVE (DUF2921)-RELATED"/>
    <property type="match status" value="1"/>
</dbReference>
<sequence length="954" mass="106186">MATEFASSSPLLKKSRVRVSSTISLQRLWIQLLFFFLFEISKATSISSYDSRISYSDHCKETVPESTPNDVDLAPTGFLQLQNGYYTGGDKILGQNTSGFSSNFPRALSFRTISVYKTDTKGVLKIEGSLGFRGANMFSFLGNSSYGRSLHRQFHPRAPRFPVRRGGVKFRLQGFWSESSGKLCMVGSGSSYSSEGNLLDLSVVFKLNYPNSSNIFTSLVNGRLESLDKVDQSNYFEPVSILAFYQRNYEYTFFPKENENGCSGGDDGVDNLSLGLEPGRSICSLLFRSANGFKLEYGSDCDADAKNCSPLGRSIGYLPGFISFDKIQCSEKRKLRLLLGFSNTSYNGYNQPFAPNTTLVAEGAWDEKKNRLCVVACRFLNISESLGNASVGDCSIKLSLRFPAILSIRNRSSILGQVWSNKTMNDLGYFDRIVFRSSENRRPGLKGLKYKYTKTDGVKNSCAKMKPVKSKGARYPDVFSYDMRFDMSVKNADRKIAWGYSYPLSVGDQFYESYLMPVANTVDYAVQESASTSSMLNVSYNVSYTISFSLPSDFKLGGGSITTNMFSTVEIFAEGIYDDGTGGLCMVGCRDLGSNHQKSTKNDSMDCEILVDVQFPPLNAKSGGYVKGTIKSTRETTDSLYFKPLELSSSAIYTGQAKESIWRMDLEITMVLISNTLACVFVGLQLFYVKKNPDVLPFISLVMLVVLTLGHMIPLVLNFEALFVADRNRQNVLLGSGGWLEVNEVIVRVVTMVAFLLQFRLLQLTWSARLGGGSQKGLWVAEKKALYVCLPLYLGGGLIAWFLHSKNNYYDGPFLNARLMHYQQHSLWGDLRSYAGLVLDGFLLPQVLFNLFWNSRDKALASSFYVGTTAVRLLPHAYDLYRAHSHSRNFGVSYIYANPGADFYSTGWDVIIPCGGLLFAALIYLQQRFGGHCILPQRFRGSAAYEKVPVVSGE</sequence>
<evidence type="ECO:0000256" key="3">
    <source>
        <dbReference type="ARBA" id="ARBA00004906"/>
    </source>
</evidence>
<dbReference type="Pfam" id="PF11145">
    <property type="entry name" value="DUF2921"/>
    <property type="match status" value="1"/>
</dbReference>
<comment type="subcellular location">
    <subcellularLocation>
        <location evidence="2">Endomembrane system</location>
        <topology evidence="2">Multi-pass membrane protein</topology>
    </subcellularLocation>
</comment>
<evidence type="ECO:0000256" key="9">
    <source>
        <dbReference type="ARBA" id="ARBA00023136"/>
    </source>
</evidence>
<evidence type="ECO:0000256" key="7">
    <source>
        <dbReference type="ARBA" id="ARBA00022786"/>
    </source>
</evidence>
<protein>
    <recommendedName>
        <fullName evidence="4">RING-type E3 ubiquitin transferase</fullName>
        <ecNumber evidence="4">2.3.2.27</ecNumber>
    </recommendedName>
</protein>
<feature type="domain" description="SWEET-like" evidence="11">
    <location>
        <begin position="656"/>
        <end position="939"/>
    </location>
</feature>
<feature type="transmembrane region" description="Helical" evidence="10">
    <location>
        <begin position="785"/>
        <end position="804"/>
    </location>
</feature>
<evidence type="ECO:0000256" key="2">
    <source>
        <dbReference type="ARBA" id="ARBA00004127"/>
    </source>
</evidence>
<accession>A0A834YN24</accession>
<evidence type="ECO:0000256" key="10">
    <source>
        <dbReference type="SAM" id="Phobius"/>
    </source>
</evidence>
<keyword evidence="7" id="KW-0833">Ubl conjugation pathway</keyword>
<keyword evidence="6 10" id="KW-0812">Transmembrane</keyword>
<dbReference type="EC" id="2.3.2.27" evidence="4"/>
<evidence type="ECO:0000259" key="12">
    <source>
        <dbReference type="Pfam" id="PF25333"/>
    </source>
</evidence>
<name>A0A834YN24_TETSI</name>
<feature type="transmembrane region" description="Helical" evidence="10">
    <location>
        <begin position="701"/>
        <end position="725"/>
    </location>
</feature>
<dbReference type="InterPro" id="IPR021319">
    <property type="entry name" value="DUF2921"/>
</dbReference>
<feature type="domain" description="DUF2921" evidence="12">
    <location>
        <begin position="466"/>
        <end position="645"/>
    </location>
</feature>
<dbReference type="GO" id="GO:0012505">
    <property type="term" value="C:endomembrane system"/>
    <property type="evidence" value="ECO:0007669"/>
    <property type="project" value="UniProtKB-SubCell"/>
</dbReference>
<dbReference type="GO" id="GO:0061630">
    <property type="term" value="F:ubiquitin protein ligase activity"/>
    <property type="evidence" value="ECO:0007669"/>
    <property type="project" value="UniProtKB-EC"/>
</dbReference>
<evidence type="ECO:0000313" key="14">
    <source>
        <dbReference type="Proteomes" id="UP000655225"/>
    </source>
</evidence>
<comment type="caution">
    <text evidence="13">The sequence shown here is derived from an EMBL/GenBank/DDBJ whole genome shotgun (WGS) entry which is preliminary data.</text>
</comment>
<reference evidence="13 14" key="1">
    <citation type="submission" date="2020-04" db="EMBL/GenBank/DDBJ databases">
        <title>Plant Genome Project.</title>
        <authorList>
            <person name="Zhang R.-G."/>
        </authorList>
    </citation>
    <scope>NUCLEOTIDE SEQUENCE [LARGE SCALE GENOMIC DNA]</scope>
    <source>
        <strain evidence="13">YNK0</strain>
        <tissue evidence="13">Leaf</tissue>
    </source>
</reference>
<keyword evidence="5" id="KW-0808">Transferase</keyword>
<evidence type="ECO:0000313" key="13">
    <source>
        <dbReference type="EMBL" id="KAF8391347.1"/>
    </source>
</evidence>
<evidence type="ECO:0000256" key="6">
    <source>
        <dbReference type="ARBA" id="ARBA00022692"/>
    </source>
</evidence>
<gene>
    <name evidence="13" type="ORF">HHK36_023651</name>
</gene>
<dbReference type="OMA" id="CAERQKV"/>
<organism evidence="13 14">
    <name type="scientific">Tetracentron sinense</name>
    <name type="common">Spur-leaf</name>
    <dbReference type="NCBI Taxonomy" id="13715"/>
    <lineage>
        <taxon>Eukaryota</taxon>
        <taxon>Viridiplantae</taxon>
        <taxon>Streptophyta</taxon>
        <taxon>Embryophyta</taxon>
        <taxon>Tracheophyta</taxon>
        <taxon>Spermatophyta</taxon>
        <taxon>Magnoliopsida</taxon>
        <taxon>Trochodendrales</taxon>
        <taxon>Trochodendraceae</taxon>
        <taxon>Tetracentron</taxon>
    </lineage>
</organism>
<feature type="domain" description="DUF2921" evidence="12">
    <location>
        <begin position="286"/>
        <end position="433"/>
    </location>
</feature>
<proteinExistence type="predicted"/>
<evidence type="ECO:0000259" key="11">
    <source>
        <dbReference type="Pfam" id="PF11145"/>
    </source>
</evidence>
<comment type="pathway">
    <text evidence="3">Protein modification; protein ubiquitination.</text>
</comment>
<feature type="domain" description="DUF2921" evidence="12">
    <location>
        <begin position="55"/>
        <end position="240"/>
    </location>
</feature>
<dbReference type="EMBL" id="JABCRI010000017">
    <property type="protein sequence ID" value="KAF8391347.1"/>
    <property type="molecule type" value="Genomic_DNA"/>
</dbReference>
<feature type="transmembrane region" description="Helical" evidence="10">
    <location>
        <begin position="668"/>
        <end position="689"/>
    </location>
</feature>
<dbReference type="PANTHER" id="PTHR33389:SF18">
    <property type="entry name" value="OS01G0677900 PROTEIN"/>
    <property type="match status" value="1"/>
</dbReference>
<dbReference type="OrthoDB" id="607498at2759"/>